<feature type="transmembrane region" description="Helical" evidence="3">
    <location>
        <begin position="48"/>
        <end position="71"/>
    </location>
</feature>
<protein>
    <submittedName>
        <fullName evidence="4">Uncharacterized protein</fullName>
    </submittedName>
</protein>
<evidence type="ECO:0000313" key="4">
    <source>
        <dbReference type="EMBL" id="TGO67405.1"/>
    </source>
</evidence>
<proteinExistence type="inferred from homology"/>
<comment type="similarity">
    <text evidence="2">Belongs to the ustYa family.</text>
</comment>
<accession>A0A4Z1J153</accession>
<name>A0A4Z1J153_9HELO</name>
<reference evidence="4 5" key="1">
    <citation type="submission" date="2017-12" db="EMBL/GenBank/DDBJ databases">
        <title>Comparative genomics of Botrytis spp.</title>
        <authorList>
            <person name="Valero-Jimenez C.A."/>
            <person name="Tapia P."/>
            <person name="Veloso J."/>
            <person name="Silva-Moreno E."/>
            <person name="Staats M."/>
            <person name="Valdes J.H."/>
            <person name="Van Kan J.A.L."/>
        </authorList>
    </citation>
    <scope>NUCLEOTIDE SEQUENCE [LARGE SCALE GENOMIC DNA]</scope>
    <source>
        <strain evidence="4 5">Be9601</strain>
    </source>
</reference>
<dbReference type="PANTHER" id="PTHR33365:SF4">
    <property type="entry name" value="CYCLOCHLOROTINE BIOSYNTHESIS PROTEIN O"/>
    <property type="match status" value="1"/>
</dbReference>
<dbReference type="EMBL" id="PQXM01000892">
    <property type="protein sequence ID" value="TGO67405.1"/>
    <property type="molecule type" value="Genomic_DNA"/>
</dbReference>
<gene>
    <name evidence="4" type="ORF">BELL_0894g00010</name>
</gene>
<evidence type="ECO:0000256" key="3">
    <source>
        <dbReference type="SAM" id="Phobius"/>
    </source>
</evidence>
<dbReference type="AlphaFoldDB" id="A0A4Z1J153"/>
<dbReference type="STRING" id="278938.A0A4Z1J153"/>
<evidence type="ECO:0000256" key="1">
    <source>
        <dbReference type="ARBA" id="ARBA00004685"/>
    </source>
</evidence>
<evidence type="ECO:0000313" key="5">
    <source>
        <dbReference type="Proteomes" id="UP000297229"/>
    </source>
</evidence>
<keyword evidence="3" id="KW-0472">Membrane</keyword>
<evidence type="ECO:0000256" key="2">
    <source>
        <dbReference type="ARBA" id="ARBA00035112"/>
    </source>
</evidence>
<keyword evidence="5" id="KW-1185">Reference proteome</keyword>
<sequence length="259" mass="29332">MHTQITRFGIPEIELGDSTETFPFLFPDTSELFGAKPAKSRRKLGLEIVLHIGLIFLYSITSLTVIVWFHVPRSSLTEETHHALPDLAVNYHSHQYPLMHESPFVGPPSPSVDSAWHSLLSNMSIRVSETELSSHSLTSVDLPNGGHLAWMGVFHELHCVKILQQANYREHYHPNVQGQELRNLQVHVGHCVEMLRATVMCRPDLATLTTFIWREGLKGPLLAPERPFRQCVDWNVLMGSIRNRVVGEEELGRLKNPLA</sequence>
<dbReference type="InterPro" id="IPR021765">
    <property type="entry name" value="UstYa-like"/>
</dbReference>
<dbReference type="GO" id="GO:0043386">
    <property type="term" value="P:mycotoxin biosynthetic process"/>
    <property type="evidence" value="ECO:0007669"/>
    <property type="project" value="InterPro"/>
</dbReference>
<dbReference type="Proteomes" id="UP000297229">
    <property type="component" value="Unassembled WGS sequence"/>
</dbReference>
<keyword evidence="3" id="KW-1133">Transmembrane helix</keyword>
<comment type="caution">
    <text evidence="4">The sequence shown here is derived from an EMBL/GenBank/DDBJ whole genome shotgun (WGS) entry which is preliminary data.</text>
</comment>
<organism evidence="4 5">
    <name type="scientific">Botrytis elliptica</name>
    <dbReference type="NCBI Taxonomy" id="278938"/>
    <lineage>
        <taxon>Eukaryota</taxon>
        <taxon>Fungi</taxon>
        <taxon>Dikarya</taxon>
        <taxon>Ascomycota</taxon>
        <taxon>Pezizomycotina</taxon>
        <taxon>Leotiomycetes</taxon>
        <taxon>Helotiales</taxon>
        <taxon>Sclerotiniaceae</taxon>
        <taxon>Botrytis</taxon>
    </lineage>
</organism>
<dbReference type="PANTHER" id="PTHR33365">
    <property type="entry name" value="YALI0B05434P"/>
    <property type="match status" value="1"/>
</dbReference>
<dbReference type="Pfam" id="PF11807">
    <property type="entry name" value="UstYa"/>
    <property type="match status" value="1"/>
</dbReference>
<comment type="pathway">
    <text evidence="1">Mycotoxin biosynthesis.</text>
</comment>
<keyword evidence="3" id="KW-0812">Transmembrane</keyword>